<comment type="caution">
    <text evidence="2">The sequence shown here is derived from an EMBL/GenBank/DDBJ whole genome shotgun (WGS) entry which is preliminary data.</text>
</comment>
<accession>A0ABX0C039</accession>
<keyword evidence="1" id="KW-0472">Membrane</keyword>
<evidence type="ECO:0000256" key="1">
    <source>
        <dbReference type="SAM" id="Phobius"/>
    </source>
</evidence>
<dbReference type="Proteomes" id="UP000470404">
    <property type="component" value="Unassembled WGS sequence"/>
</dbReference>
<name>A0ABX0C039_9PSEU</name>
<reference evidence="2 3" key="1">
    <citation type="submission" date="2020-01" db="EMBL/GenBank/DDBJ databases">
        <title>Insect and environment-associated Actinomycetes.</title>
        <authorList>
            <person name="Currrie C."/>
            <person name="Chevrette M."/>
            <person name="Carlson C."/>
            <person name="Stubbendieck R."/>
            <person name="Wendt-Pienkowski E."/>
        </authorList>
    </citation>
    <scope>NUCLEOTIDE SEQUENCE [LARGE SCALE GENOMIC DNA]</scope>
    <source>
        <strain evidence="2 3">SID8386</strain>
    </source>
</reference>
<keyword evidence="1" id="KW-1133">Transmembrane helix</keyword>
<keyword evidence="1" id="KW-0812">Transmembrane</keyword>
<protein>
    <submittedName>
        <fullName evidence="2">Uncharacterized protein</fullName>
    </submittedName>
</protein>
<dbReference type="RefSeq" id="WP_067587616.1">
    <property type="nucleotide sequence ID" value="NZ_JAAGNC010000189.1"/>
</dbReference>
<organism evidence="2 3">
    <name type="scientific">Amycolatopsis rubida</name>
    <dbReference type="NCBI Taxonomy" id="112413"/>
    <lineage>
        <taxon>Bacteria</taxon>
        <taxon>Bacillati</taxon>
        <taxon>Actinomycetota</taxon>
        <taxon>Actinomycetes</taxon>
        <taxon>Pseudonocardiales</taxon>
        <taxon>Pseudonocardiaceae</taxon>
        <taxon>Amycolatopsis</taxon>
    </lineage>
</organism>
<dbReference type="EMBL" id="JAAGNC010000189">
    <property type="protein sequence ID" value="NEC61101.1"/>
    <property type="molecule type" value="Genomic_DNA"/>
</dbReference>
<keyword evidence="3" id="KW-1185">Reference proteome</keyword>
<sequence>MIAKINPVGPDYATYVPLALSVLLIFSLLTQPDGAAAVSAGQTKWLVRKIGFKNVFGNSS</sequence>
<evidence type="ECO:0000313" key="2">
    <source>
        <dbReference type="EMBL" id="NEC61101.1"/>
    </source>
</evidence>
<evidence type="ECO:0000313" key="3">
    <source>
        <dbReference type="Proteomes" id="UP000470404"/>
    </source>
</evidence>
<proteinExistence type="predicted"/>
<feature type="transmembrane region" description="Helical" evidence="1">
    <location>
        <begin position="12"/>
        <end position="29"/>
    </location>
</feature>
<gene>
    <name evidence="2" type="ORF">G3I59_37270</name>
</gene>